<reference evidence="1 2" key="1">
    <citation type="submission" date="2018-06" db="EMBL/GenBank/DDBJ databases">
        <authorList>
            <consortium name="Pathogen Informatics"/>
            <person name="Doyle S."/>
        </authorList>
    </citation>
    <scope>NUCLEOTIDE SEQUENCE [LARGE SCALE GENOMIC DNA]</scope>
    <source>
        <strain evidence="1 2">NCTC13316</strain>
    </source>
</reference>
<dbReference type="AlphaFoldDB" id="A0A378JPJ9"/>
<proteinExistence type="predicted"/>
<sequence length="534" mass="61301">MAMVNITKIMIELGYKVTERGVCWGYMLARHQAVLTGRLKDFNERLERLATINLDWLKTYIQVVKSETNIFQKPQPKLKMHPIQPLYAMGENDEGMQHLYNMLAANKQKQKRRQEHLEFEAQLIKFDSGPNQEKQIMDDIFAFLGNVALYQEPQNNRSWLTSDDSAPLYQTESIATVAQIAASHELVARGNIQLLPGLGTDYLSNQYNITQLQDYFTNLRKKLQVLQLINPNDETLSREIVLTLGANMHSISLQYNPQLDEWTLAGLNLPIEGVAFRGEDSTKQLAKELMHSNILFNRENNPRGDSILMETFAFSTGDYAEIAIKSGRSDLLALLESLQFDMNDIYKNHSLSEAAQTGDEHLLKFLAKKQNLPLAIKQAIQANDDNLIRMLAPHINSEQFFNNDCRSIFDLAFSHRHQTMTGIIQILLHTKAQDFQLVEYKINVMHLWRKQLTDALIKHLKELPKQDGDEILSKIYTQQNALGVFLNMPRDFISYFFSTRKYKGEKVTKSIEALHLAFPDEKPRPGESTSRVVL</sequence>
<evidence type="ECO:0000313" key="1">
    <source>
        <dbReference type="EMBL" id="STX52119.1"/>
    </source>
</evidence>
<dbReference type="EMBL" id="UGOD01000001">
    <property type="protein sequence ID" value="STX52119.1"/>
    <property type="molecule type" value="Genomic_DNA"/>
</dbReference>
<accession>A0A378JPJ9</accession>
<dbReference type="RefSeq" id="WP_115331705.1">
    <property type="nucleotide sequence ID" value="NZ_CAAAHP010000002.1"/>
</dbReference>
<gene>
    <name evidence="1" type="ORF">NCTC13316_02223</name>
</gene>
<keyword evidence="2" id="KW-1185">Reference proteome</keyword>
<evidence type="ECO:0000313" key="2">
    <source>
        <dbReference type="Proteomes" id="UP000254794"/>
    </source>
</evidence>
<organism evidence="1 2">
    <name type="scientific">Legionella busanensis</name>
    <dbReference type="NCBI Taxonomy" id="190655"/>
    <lineage>
        <taxon>Bacteria</taxon>
        <taxon>Pseudomonadati</taxon>
        <taxon>Pseudomonadota</taxon>
        <taxon>Gammaproteobacteria</taxon>
        <taxon>Legionellales</taxon>
        <taxon>Legionellaceae</taxon>
        <taxon>Legionella</taxon>
    </lineage>
</organism>
<protein>
    <submittedName>
        <fullName evidence="1">Uncharacterized protein</fullName>
    </submittedName>
</protein>
<dbReference type="Proteomes" id="UP000254794">
    <property type="component" value="Unassembled WGS sequence"/>
</dbReference>
<name>A0A378JPJ9_9GAMM</name>